<dbReference type="GO" id="GO:0016020">
    <property type="term" value="C:membrane"/>
    <property type="evidence" value="ECO:0007669"/>
    <property type="project" value="UniProtKB-SubCell"/>
</dbReference>
<evidence type="ECO:0000256" key="2">
    <source>
        <dbReference type="ARBA" id="ARBA00022692"/>
    </source>
</evidence>
<dbReference type="InterPro" id="IPR001902">
    <property type="entry name" value="SLC26A/SulP_fam"/>
</dbReference>
<dbReference type="PROSITE" id="PS50801">
    <property type="entry name" value="STAS"/>
    <property type="match status" value="1"/>
</dbReference>
<dbReference type="Gene3D" id="3.30.750.24">
    <property type="entry name" value="STAS domain"/>
    <property type="match status" value="1"/>
</dbReference>
<dbReference type="SUPFAM" id="SSF52091">
    <property type="entry name" value="SpoIIaa-like"/>
    <property type="match status" value="1"/>
</dbReference>
<proteinExistence type="predicted"/>
<dbReference type="InterPro" id="IPR002645">
    <property type="entry name" value="STAS_dom"/>
</dbReference>
<feature type="transmembrane region" description="Helical" evidence="5">
    <location>
        <begin position="410"/>
        <end position="428"/>
    </location>
</feature>
<feature type="transmembrane region" description="Helical" evidence="5">
    <location>
        <begin position="51"/>
        <end position="78"/>
    </location>
</feature>
<comment type="subcellular location">
    <subcellularLocation>
        <location evidence="1">Membrane</location>
        <topology evidence="1">Multi-pass membrane protein</topology>
    </subcellularLocation>
</comment>
<feature type="transmembrane region" description="Helical" evidence="5">
    <location>
        <begin position="384"/>
        <end position="404"/>
    </location>
</feature>
<dbReference type="PANTHER" id="PTHR11814">
    <property type="entry name" value="SULFATE TRANSPORTER"/>
    <property type="match status" value="1"/>
</dbReference>
<feature type="transmembrane region" description="Helical" evidence="5">
    <location>
        <begin position="230"/>
        <end position="250"/>
    </location>
</feature>
<evidence type="ECO:0000256" key="5">
    <source>
        <dbReference type="SAM" id="Phobius"/>
    </source>
</evidence>
<gene>
    <name evidence="7" type="ORF">KR093_000852</name>
</gene>
<dbReference type="InterPro" id="IPR036513">
    <property type="entry name" value="STAS_dom_sf"/>
</dbReference>
<dbReference type="Pfam" id="PF00916">
    <property type="entry name" value="Sulfate_transp"/>
    <property type="match status" value="2"/>
</dbReference>
<feature type="domain" description="STAS" evidence="6">
    <location>
        <begin position="497"/>
        <end position="558"/>
    </location>
</feature>
<reference evidence="7" key="1">
    <citation type="journal article" date="2021" name="Mol. Ecol. Resour.">
        <title>Phylogenomic analyses of the genus Drosophila reveals genomic signals of climate adaptation.</title>
        <authorList>
            <person name="Li F."/>
            <person name="Rane R.V."/>
            <person name="Luria V."/>
            <person name="Xiong Z."/>
            <person name="Chen J."/>
            <person name="Li Z."/>
            <person name="Catullo R.A."/>
            <person name="Griffin P.C."/>
            <person name="Schiffer M."/>
            <person name="Pearce S."/>
            <person name="Lee S.F."/>
            <person name="McElroy K."/>
            <person name="Stocker A."/>
            <person name="Shirriffs J."/>
            <person name="Cockerell F."/>
            <person name="Coppin C."/>
            <person name="Sgro C.M."/>
            <person name="Karger A."/>
            <person name="Cain J.W."/>
            <person name="Weber J.A."/>
            <person name="Santpere G."/>
            <person name="Kirschner M.W."/>
            <person name="Hoffmann A.A."/>
            <person name="Oakeshott J.G."/>
            <person name="Zhang G."/>
        </authorList>
    </citation>
    <scope>NUCLEOTIDE SEQUENCE</scope>
    <source>
        <strain evidence="7">BGI-SZ-2011g</strain>
    </source>
</reference>
<evidence type="ECO:0000256" key="1">
    <source>
        <dbReference type="ARBA" id="ARBA00004141"/>
    </source>
</evidence>
<keyword evidence="2 5" id="KW-0812">Transmembrane</keyword>
<dbReference type="InterPro" id="IPR011547">
    <property type="entry name" value="SLC26A/SulP_dom"/>
</dbReference>
<dbReference type="EMBL" id="JAJJHW010003409">
    <property type="protein sequence ID" value="KAH8358547.1"/>
    <property type="molecule type" value="Genomic_DNA"/>
</dbReference>
<evidence type="ECO:0000256" key="3">
    <source>
        <dbReference type="ARBA" id="ARBA00022989"/>
    </source>
</evidence>
<dbReference type="GO" id="GO:0055085">
    <property type="term" value="P:transmembrane transport"/>
    <property type="evidence" value="ECO:0007669"/>
    <property type="project" value="InterPro"/>
</dbReference>
<protein>
    <recommendedName>
        <fullName evidence="6">STAS domain-containing protein</fullName>
    </recommendedName>
</protein>
<feature type="transmembrane region" description="Helical" evidence="5">
    <location>
        <begin position="449"/>
        <end position="475"/>
    </location>
</feature>
<keyword evidence="8" id="KW-1185">Reference proteome</keyword>
<feature type="transmembrane region" description="Helical" evidence="5">
    <location>
        <begin position="121"/>
        <end position="141"/>
    </location>
</feature>
<sequence length="620" mass="67446">SDELYHERLPNLCGGINAKARSCCTTDTIYRKLPICKWLPKYKPRYLLDDIVAGLTVGLTAVAQGIAYGAVAGVPSVYGLYSSFMGSFTYIFFGTCKDITVGPTAIISMMVHPHINGNPDLAVLLCFLSGCVILLLGLLNLGVLMRFISMPVTTGFTLAAALTVGSGQINNLFGIQSNSNEFLKSWINLFGHITETRRNDAILGWCTLIFLLFMRKLKDVNCGFHLLNRYLSLCRNVLAVLFGILLCYLLSRGDNEMPFRISGEITAGLPPVRVPPFETQDVDGEPMNFGEMVSTLGGSIASIALLSILEAVAIAKSFCAYDCCSQHSNLSNYSFFFVTAKGKIVDASQEMVALGCCNVFSSFFSSMPITGSFARSAVNNASGVQTPLGGAVTGILILMTLAFLTPTFAYIPKATLAAIIISAMLFMVEYDKIAEIWRAKKRDMLPFVATALSCLFWSLEYGMLVGIVINALFILKKSMTPQFQLETQKHNGIELCLAELKGSVDYTAAEYLKTTIVTHVTEQTGNGNVSVVVIKGAEINSIDATVAATIVSLHEDLKVLQCDLLCWNWNLAAAGVVCRLHKKSRSMFKFTKSFAEFIETIPAAHGGSRRVSHIACDLSQ</sequence>
<evidence type="ECO:0000313" key="8">
    <source>
        <dbReference type="Proteomes" id="UP001200034"/>
    </source>
</evidence>
<accession>A0AAD4JS27</accession>
<feature type="transmembrane region" description="Helical" evidence="5">
    <location>
        <begin position="90"/>
        <end position="115"/>
    </location>
</feature>
<dbReference type="AlphaFoldDB" id="A0AAD4JS27"/>
<keyword evidence="4 5" id="KW-0472">Membrane</keyword>
<feature type="non-terminal residue" evidence="7">
    <location>
        <position position="1"/>
    </location>
</feature>
<dbReference type="Proteomes" id="UP001200034">
    <property type="component" value="Unassembled WGS sequence"/>
</dbReference>
<evidence type="ECO:0000259" key="6">
    <source>
        <dbReference type="PROSITE" id="PS50801"/>
    </source>
</evidence>
<comment type="caution">
    <text evidence="7">The sequence shown here is derived from an EMBL/GenBank/DDBJ whole genome shotgun (WGS) entry which is preliminary data.</text>
</comment>
<keyword evidence="3 5" id="KW-1133">Transmembrane helix</keyword>
<name>A0AAD4JS27_9MUSC</name>
<evidence type="ECO:0000256" key="4">
    <source>
        <dbReference type="ARBA" id="ARBA00023136"/>
    </source>
</evidence>
<evidence type="ECO:0000313" key="7">
    <source>
        <dbReference type="EMBL" id="KAH8358547.1"/>
    </source>
</evidence>
<organism evidence="7 8">
    <name type="scientific">Drosophila rubida</name>
    <dbReference type="NCBI Taxonomy" id="30044"/>
    <lineage>
        <taxon>Eukaryota</taxon>
        <taxon>Metazoa</taxon>
        <taxon>Ecdysozoa</taxon>
        <taxon>Arthropoda</taxon>
        <taxon>Hexapoda</taxon>
        <taxon>Insecta</taxon>
        <taxon>Pterygota</taxon>
        <taxon>Neoptera</taxon>
        <taxon>Endopterygota</taxon>
        <taxon>Diptera</taxon>
        <taxon>Brachycera</taxon>
        <taxon>Muscomorpha</taxon>
        <taxon>Ephydroidea</taxon>
        <taxon>Drosophilidae</taxon>
        <taxon>Drosophila</taxon>
    </lineage>
</organism>